<dbReference type="RefSeq" id="WP_028600010.1">
    <property type="nucleotide sequence ID" value="NZ_BIMM01000022.1"/>
</dbReference>
<keyword evidence="2" id="KW-0238">DNA-binding</keyword>
<protein>
    <submittedName>
        <fullName evidence="6">Transcriptional regulator, LacI family</fullName>
    </submittedName>
</protein>
<evidence type="ECO:0000313" key="6">
    <source>
        <dbReference type="EMBL" id="PLT44920.1"/>
    </source>
</evidence>
<feature type="region of interest" description="Disordered" evidence="4">
    <location>
        <begin position="314"/>
        <end position="337"/>
    </location>
</feature>
<dbReference type="GO" id="GO:0003700">
    <property type="term" value="F:DNA-binding transcription factor activity"/>
    <property type="evidence" value="ECO:0007669"/>
    <property type="project" value="TreeGrafter"/>
</dbReference>
<evidence type="ECO:0000256" key="2">
    <source>
        <dbReference type="ARBA" id="ARBA00023125"/>
    </source>
</evidence>
<reference evidence="6 7" key="1">
    <citation type="submission" date="2017-05" db="EMBL/GenBank/DDBJ databases">
        <title>Functional genome analysis of Paenibacillus pasadenensis strain R16: insights on endophytic life style and antifungal activity.</title>
        <authorList>
            <person name="Passera A."/>
            <person name="Marcolungo L."/>
            <person name="Casati P."/>
            <person name="Brasca M."/>
            <person name="Quaglino F."/>
            <person name="Delledonne M."/>
        </authorList>
    </citation>
    <scope>NUCLEOTIDE SEQUENCE [LARGE SCALE GENOMIC DNA]</scope>
    <source>
        <strain evidence="6 7">R16</strain>
    </source>
</reference>
<keyword evidence="3" id="KW-0804">Transcription</keyword>
<dbReference type="OrthoDB" id="2831239at2"/>
<dbReference type="SUPFAM" id="SSF47413">
    <property type="entry name" value="lambda repressor-like DNA-binding domains"/>
    <property type="match status" value="1"/>
</dbReference>
<evidence type="ECO:0000256" key="1">
    <source>
        <dbReference type="ARBA" id="ARBA00023015"/>
    </source>
</evidence>
<feature type="domain" description="HTH lacI-type" evidence="5">
    <location>
        <begin position="1"/>
        <end position="54"/>
    </location>
</feature>
<sequence length="337" mass="36981">MRKQVADKAGVSEATVSRVFSGSEAVKPKTRERVLQAASELGYVPSELARQFAKRRSGNIGVVLPYLPKVQLFSTYYFSEILGGISEAARELGSDLLLLQRSPDERREYGLLFRQRKVGGLIVLGARDGEEEREALLELERDGHAYALVNQRMEGLEQRTVEADHREGSRLATAHLLEQGWSRPAFVGGPPDYSNSRDRLLGYRDAMSAAGAERLEPLVGNYSRKSGLEMADAAARLIRSGEADALAAANDRMAIGLLQGMRQLGLEAGRDYGLAGYDDSDGARLTQPALTSVSASFYEMGRLAARMALGELERPDGKLPPRLVVRESSLKRDVERN</sequence>
<dbReference type="InterPro" id="IPR000843">
    <property type="entry name" value="HTH_LacI"/>
</dbReference>
<name>A0A2N5N3M8_9BACL</name>
<gene>
    <name evidence="6" type="ORF">B8V81_3351</name>
</gene>
<dbReference type="Pfam" id="PF00356">
    <property type="entry name" value="LacI"/>
    <property type="match status" value="1"/>
</dbReference>
<dbReference type="InterPro" id="IPR010982">
    <property type="entry name" value="Lambda_DNA-bd_dom_sf"/>
</dbReference>
<dbReference type="PANTHER" id="PTHR30146:SF109">
    <property type="entry name" value="HTH-TYPE TRANSCRIPTIONAL REGULATOR GALS"/>
    <property type="match status" value="1"/>
</dbReference>
<dbReference type="EMBL" id="NFEZ01000004">
    <property type="protein sequence ID" value="PLT44920.1"/>
    <property type="molecule type" value="Genomic_DNA"/>
</dbReference>
<dbReference type="SMART" id="SM00354">
    <property type="entry name" value="HTH_LACI"/>
    <property type="match status" value="1"/>
</dbReference>
<dbReference type="GO" id="GO:0000976">
    <property type="term" value="F:transcription cis-regulatory region binding"/>
    <property type="evidence" value="ECO:0007669"/>
    <property type="project" value="TreeGrafter"/>
</dbReference>
<dbReference type="Proteomes" id="UP000234789">
    <property type="component" value="Unassembled WGS sequence"/>
</dbReference>
<evidence type="ECO:0000313" key="7">
    <source>
        <dbReference type="Proteomes" id="UP000234789"/>
    </source>
</evidence>
<dbReference type="SUPFAM" id="SSF53822">
    <property type="entry name" value="Periplasmic binding protein-like I"/>
    <property type="match status" value="1"/>
</dbReference>
<keyword evidence="7" id="KW-1185">Reference proteome</keyword>
<dbReference type="InterPro" id="IPR046335">
    <property type="entry name" value="LacI/GalR-like_sensor"/>
</dbReference>
<keyword evidence="1" id="KW-0805">Transcription regulation</keyword>
<dbReference type="InterPro" id="IPR028082">
    <property type="entry name" value="Peripla_BP_I"/>
</dbReference>
<proteinExistence type="predicted"/>
<dbReference type="AlphaFoldDB" id="A0A2N5N3M8"/>
<dbReference type="CDD" id="cd06267">
    <property type="entry name" value="PBP1_LacI_sugar_binding-like"/>
    <property type="match status" value="1"/>
</dbReference>
<organism evidence="6 7">
    <name type="scientific">Paenibacillus pasadenensis</name>
    <dbReference type="NCBI Taxonomy" id="217090"/>
    <lineage>
        <taxon>Bacteria</taxon>
        <taxon>Bacillati</taxon>
        <taxon>Bacillota</taxon>
        <taxon>Bacilli</taxon>
        <taxon>Bacillales</taxon>
        <taxon>Paenibacillaceae</taxon>
        <taxon>Paenibacillus</taxon>
    </lineage>
</organism>
<comment type="caution">
    <text evidence="6">The sequence shown here is derived from an EMBL/GenBank/DDBJ whole genome shotgun (WGS) entry which is preliminary data.</text>
</comment>
<dbReference type="PANTHER" id="PTHR30146">
    <property type="entry name" value="LACI-RELATED TRANSCRIPTIONAL REPRESSOR"/>
    <property type="match status" value="1"/>
</dbReference>
<evidence type="ECO:0000256" key="4">
    <source>
        <dbReference type="SAM" id="MobiDB-lite"/>
    </source>
</evidence>
<accession>A0A2N5N3M8</accession>
<dbReference type="PROSITE" id="PS50932">
    <property type="entry name" value="HTH_LACI_2"/>
    <property type="match status" value="1"/>
</dbReference>
<evidence type="ECO:0000259" key="5">
    <source>
        <dbReference type="PROSITE" id="PS50932"/>
    </source>
</evidence>
<evidence type="ECO:0000256" key="3">
    <source>
        <dbReference type="ARBA" id="ARBA00023163"/>
    </source>
</evidence>
<dbReference type="Gene3D" id="3.40.50.2300">
    <property type="match status" value="2"/>
</dbReference>
<dbReference type="Gene3D" id="1.10.260.40">
    <property type="entry name" value="lambda repressor-like DNA-binding domains"/>
    <property type="match status" value="1"/>
</dbReference>
<dbReference type="Pfam" id="PF13377">
    <property type="entry name" value="Peripla_BP_3"/>
    <property type="match status" value="1"/>
</dbReference>
<dbReference type="CDD" id="cd01392">
    <property type="entry name" value="HTH_LacI"/>
    <property type="match status" value="1"/>
</dbReference>